<sequence>MSVNCLSASAAPAASSHVFLAVIGKSDVTVICHALVACSGSTRSYAAYLLNQGISHLFPMGIATTDSVNDSVSGEGQSVLVHGNNNHAPGIDLILSRLEKMDKQISSLKEELRQTRANTGSGIIAQATPVPGAASPFVGKGSTLPISPGKHFVEDATGATIFLGSHSDPPVALGCRQAGSDPMLNDATLLDQLVPRTYPFTNLWKQEPGAGEICETLPDESDIIRYWQVYQTNVHPFYPALVTYEQFNTSLFAFLNRRTVILLENETSRLDDVDSSWLALLFAVLACGVQFSNDPIKERDLRCKVFSEFNPRPPSGLDLIVSVCSSFQCLRASNFFNNTNMNQIQAKALIGNCLRNNLDTNSAWILMGSTIRLAQSIGLHEEIAPDTQSSAIEQFQRKRLWWMLLWQDTFLSFTYDRPPNINKLSSSIPHDPSAGPGRSFAECVCAICQVLLERARQENTETPSETLSFKSRMAAIFEDASPFLRDKAHCRSLQDHLERLALSIHICYTICRLCRLILETSSSEESRPAIDVECIKVECIKCAAQAIESFLDMHRLAATVCRSWAFVHNAVSCALTLQSLVASGPQNSRADVLVNRLILVLEREEQQSVWQDTDTNQIPKLPGACDHFRRFLELVTIRSVRGGGLQIQGFGETSHKIENPVRPISNN</sequence>
<evidence type="ECO:0000259" key="3">
    <source>
        <dbReference type="SMART" id="SM00906"/>
    </source>
</evidence>
<accession>A0A1V6Z9F4</accession>
<dbReference type="InterPro" id="IPR004507">
    <property type="entry name" value="UbiX-like"/>
</dbReference>
<evidence type="ECO:0000256" key="2">
    <source>
        <dbReference type="SAM" id="Coils"/>
    </source>
</evidence>
<reference evidence="5" key="1">
    <citation type="journal article" date="2017" name="Nat. Microbiol.">
        <title>Global analysis of biosynthetic gene clusters reveals vast potential of secondary metabolite production in Penicillium species.</title>
        <authorList>
            <person name="Nielsen J.C."/>
            <person name="Grijseels S."/>
            <person name="Prigent S."/>
            <person name="Ji B."/>
            <person name="Dainat J."/>
            <person name="Nielsen K.F."/>
            <person name="Frisvad J.C."/>
            <person name="Workman M."/>
            <person name="Nielsen J."/>
        </authorList>
    </citation>
    <scope>NUCLEOTIDE SEQUENCE [LARGE SCALE GENOMIC DNA]</scope>
    <source>
        <strain evidence="5">IBT 13039</strain>
    </source>
</reference>
<dbReference type="PANTHER" id="PTHR43374">
    <property type="entry name" value="FLAVIN PRENYLTRANSFERASE"/>
    <property type="match status" value="1"/>
</dbReference>
<gene>
    <name evidence="4" type="ORF">PENNAL_c0001G06917</name>
</gene>
<dbReference type="CDD" id="cd12148">
    <property type="entry name" value="fungal_TF_MHR"/>
    <property type="match status" value="1"/>
</dbReference>
<dbReference type="Pfam" id="PF04082">
    <property type="entry name" value="Fungal_trans"/>
    <property type="match status" value="1"/>
</dbReference>
<proteinExistence type="predicted"/>
<feature type="domain" description="Xylanolytic transcriptional activator regulatory" evidence="3">
    <location>
        <begin position="363"/>
        <end position="438"/>
    </location>
</feature>
<dbReference type="SMART" id="SM00906">
    <property type="entry name" value="Fungal_trans"/>
    <property type="match status" value="1"/>
</dbReference>
<dbReference type="Proteomes" id="UP000191691">
    <property type="component" value="Unassembled WGS sequence"/>
</dbReference>
<dbReference type="GO" id="GO:0003677">
    <property type="term" value="F:DNA binding"/>
    <property type="evidence" value="ECO:0007669"/>
    <property type="project" value="InterPro"/>
</dbReference>
<dbReference type="OMA" id="YPFTNLW"/>
<dbReference type="PANTHER" id="PTHR43374:SF5">
    <property type="entry name" value="ZN(II)2CYS6 TRANSCRIPTION FACTOR (EUROFUNG)"/>
    <property type="match status" value="1"/>
</dbReference>
<feature type="coiled-coil region" evidence="2">
    <location>
        <begin position="91"/>
        <end position="118"/>
    </location>
</feature>
<dbReference type="AlphaFoldDB" id="A0A1V6Z9F4"/>
<keyword evidence="1" id="KW-0539">Nucleus</keyword>
<organism evidence="4 5">
    <name type="scientific">Penicillium nalgiovense</name>
    <dbReference type="NCBI Taxonomy" id="60175"/>
    <lineage>
        <taxon>Eukaryota</taxon>
        <taxon>Fungi</taxon>
        <taxon>Dikarya</taxon>
        <taxon>Ascomycota</taxon>
        <taxon>Pezizomycotina</taxon>
        <taxon>Eurotiomycetes</taxon>
        <taxon>Eurotiomycetidae</taxon>
        <taxon>Eurotiales</taxon>
        <taxon>Aspergillaceae</taxon>
        <taxon>Penicillium</taxon>
    </lineage>
</organism>
<dbReference type="GO" id="GO:0016831">
    <property type="term" value="F:carboxy-lyase activity"/>
    <property type="evidence" value="ECO:0007669"/>
    <property type="project" value="TreeGrafter"/>
</dbReference>
<dbReference type="EMBL" id="MOOB01000001">
    <property type="protein sequence ID" value="OQE96323.1"/>
    <property type="molecule type" value="Genomic_DNA"/>
</dbReference>
<comment type="caution">
    <text evidence="4">The sequence shown here is derived from an EMBL/GenBank/DDBJ whole genome shotgun (WGS) entry which is preliminary data.</text>
</comment>
<dbReference type="InterPro" id="IPR007219">
    <property type="entry name" value="XnlR_reg_dom"/>
</dbReference>
<dbReference type="GO" id="GO:0008270">
    <property type="term" value="F:zinc ion binding"/>
    <property type="evidence" value="ECO:0007669"/>
    <property type="project" value="InterPro"/>
</dbReference>
<keyword evidence="5" id="KW-1185">Reference proteome</keyword>
<protein>
    <recommendedName>
        <fullName evidence="3">Xylanolytic transcriptional activator regulatory domain-containing protein</fullName>
    </recommendedName>
</protein>
<evidence type="ECO:0000256" key="1">
    <source>
        <dbReference type="ARBA" id="ARBA00023242"/>
    </source>
</evidence>
<name>A0A1V6Z9F4_PENNA</name>
<evidence type="ECO:0000313" key="4">
    <source>
        <dbReference type="EMBL" id="OQE96323.1"/>
    </source>
</evidence>
<dbReference type="STRING" id="60175.A0A1V6Z9F4"/>
<keyword evidence="2" id="KW-0175">Coiled coil</keyword>
<evidence type="ECO:0000313" key="5">
    <source>
        <dbReference type="Proteomes" id="UP000191691"/>
    </source>
</evidence>
<dbReference type="GO" id="GO:0006351">
    <property type="term" value="P:DNA-templated transcription"/>
    <property type="evidence" value="ECO:0007669"/>
    <property type="project" value="InterPro"/>
</dbReference>